<accession>A0A922MX23</accession>
<dbReference type="AlphaFoldDB" id="A0A922MX23"/>
<name>A0A922MX23_SPOEX</name>
<gene>
    <name evidence="2" type="ORF">HF086_006422</name>
</gene>
<dbReference type="Proteomes" id="UP000814243">
    <property type="component" value="Unassembled WGS sequence"/>
</dbReference>
<feature type="chain" id="PRO_5037000160" evidence="1">
    <location>
        <begin position="24"/>
        <end position="111"/>
    </location>
</feature>
<reference evidence="2" key="1">
    <citation type="journal article" date="2021" name="G3 (Bethesda)">
        <title>Genome and transcriptome analysis of the beet armyworm Spodoptera exigua reveals targets for pest control. .</title>
        <authorList>
            <person name="Simon S."/>
            <person name="Breeschoten T."/>
            <person name="Jansen H.J."/>
            <person name="Dirks R.P."/>
            <person name="Schranz M.E."/>
            <person name="Ros V.I.D."/>
        </authorList>
    </citation>
    <scope>NUCLEOTIDE SEQUENCE</scope>
    <source>
        <strain evidence="2">TB_SE_WUR_2020</strain>
    </source>
</reference>
<evidence type="ECO:0000313" key="3">
    <source>
        <dbReference type="Proteomes" id="UP000814243"/>
    </source>
</evidence>
<proteinExistence type="predicted"/>
<feature type="signal peptide" evidence="1">
    <location>
        <begin position="1"/>
        <end position="23"/>
    </location>
</feature>
<comment type="caution">
    <text evidence="2">The sequence shown here is derived from an EMBL/GenBank/DDBJ whole genome shotgun (WGS) entry which is preliminary data.</text>
</comment>
<keyword evidence="1" id="KW-0732">Signal</keyword>
<evidence type="ECO:0000313" key="2">
    <source>
        <dbReference type="EMBL" id="KAH9644394.1"/>
    </source>
</evidence>
<sequence length="111" mass="13026">MWAIKSLVLEVLLSLEFEKFYMALDNILDTCVLKRTSCCSGLNPKKIYRIFILFEIFTDERKLYKNIDRLYRTVFEKMAIYGMFQVDATLPLVMTSTTTSFTLLLLQLAFL</sequence>
<protein>
    <submittedName>
        <fullName evidence="2">Uncharacterized protein</fullName>
    </submittedName>
</protein>
<organism evidence="2 3">
    <name type="scientific">Spodoptera exigua</name>
    <name type="common">Beet armyworm</name>
    <name type="synonym">Noctua fulgens</name>
    <dbReference type="NCBI Taxonomy" id="7107"/>
    <lineage>
        <taxon>Eukaryota</taxon>
        <taxon>Metazoa</taxon>
        <taxon>Ecdysozoa</taxon>
        <taxon>Arthropoda</taxon>
        <taxon>Hexapoda</taxon>
        <taxon>Insecta</taxon>
        <taxon>Pterygota</taxon>
        <taxon>Neoptera</taxon>
        <taxon>Endopterygota</taxon>
        <taxon>Lepidoptera</taxon>
        <taxon>Glossata</taxon>
        <taxon>Ditrysia</taxon>
        <taxon>Noctuoidea</taxon>
        <taxon>Noctuidae</taxon>
        <taxon>Amphipyrinae</taxon>
        <taxon>Spodoptera</taxon>
    </lineage>
</organism>
<dbReference type="EMBL" id="JACEFF010000086">
    <property type="protein sequence ID" value="KAH9644394.1"/>
    <property type="molecule type" value="Genomic_DNA"/>
</dbReference>
<evidence type="ECO:0000256" key="1">
    <source>
        <dbReference type="SAM" id="SignalP"/>
    </source>
</evidence>